<feature type="domain" description="Response regulatory" evidence="7">
    <location>
        <begin position="6"/>
        <end position="122"/>
    </location>
</feature>
<dbReference type="InterPro" id="IPR014710">
    <property type="entry name" value="RmlC-like_jellyroll"/>
</dbReference>
<dbReference type="SUPFAM" id="SSF51206">
    <property type="entry name" value="cAMP-binding domain-like"/>
    <property type="match status" value="1"/>
</dbReference>
<dbReference type="AlphaFoldDB" id="A0A3N4MBB6"/>
<dbReference type="InterPro" id="IPR012318">
    <property type="entry name" value="HTH_CRP"/>
</dbReference>
<keyword evidence="3" id="KW-0238">DNA-binding</keyword>
<dbReference type="Gene3D" id="1.10.10.10">
    <property type="entry name" value="Winged helix-like DNA-binding domain superfamily/Winged helix DNA-binding domain"/>
    <property type="match status" value="1"/>
</dbReference>
<protein>
    <submittedName>
        <fullName evidence="9">Response regulator</fullName>
    </submittedName>
</protein>
<dbReference type="SUPFAM" id="SSF46785">
    <property type="entry name" value="Winged helix' DNA-binding domain"/>
    <property type="match status" value="1"/>
</dbReference>
<feature type="domain" description="HTH crp-type" evidence="8">
    <location>
        <begin position="278"/>
        <end position="349"/>
    </location>
</feature>
<dbReference type="GO" id="GO:0000160">
    <property type="term" value="P:phosphorelay signal transduction system"/>
    <property type="evidence" value="ECO:0007669"/>
    <property type="project" value="InterPro"/>
</dbReference>
<dbReference type="PANTHER" id="PTHR44591:SF3">
    <property type="entry name" value="RESPONSE REGULATORY DOMAIN-CONTAINING PROTEIN"/>
    <property type="match status" value="1"/>
</dbReference>
<dbReference type="Gene3D" id="2.60.120.10">
    <property type="entry name" value="Jelly Rolls"/>
    <property type="match status" value="1"/>
</dbReference>
<organism evidence="9 10">
    <name type="scientific">Chitinophaga barathri</name>
    <dbReference type="NCBI Taxonomy" id="1647451"/>
    <lineage>
        <taxon>Bacteria</taxon>
        <taxon>Pseudomonadati</taxon>
        <taxon>Bacteroidota</taxon>
        <taxon>Chitinophagia</taxon>
        <taxon>Chitinophagales</taxon>
        <taxon>Chitinophagaceae</taxon>
        <taxon>Chitinophaga</taxon>
    </lineage>
</organism>
<evidence type="ECO:0000259" key="8">
    <source>
        <dbReference type="PROSITE" id="PS51063"/>
    </source>
</evidence>
<feature type="modified residue" description="4-aspartylphosphate" evidence="5">
    <location>
        <position position="55"/>
    </location>
</feature>
<dbReference type="InterPro" id="IPR036388">
    <property type="entry name" value="WH-like_DNA-bd_sf"/>
</dbReference>
<dbReference type="InterPro" id="IPR000595">
    <property type="entry name" value="cNMP-bd_dom"/>
</dbReference>
<proteinExistence type="predicted"/>
<evidence type="ECO:0000313" key="10">
    <source>
        <dbReference type="Proteomes" id="UP000279089"/>
    </source>
</evidence>
<dbReference type="PANTHER" id="PTHR44591">
    <property type="entry name" value="STRESS RESPONSE REGULATOR PROTEIN 1"/>
    <property type="match status" value="1"/>
</dbReference>
<dbReference type="GO" id="GO:0006355">
    <property type="term" value="P:regulation of DNA-templated transcription"/>
    <property type="evidence" value="ECO:0007669"/>
    <property type="project" value="InterPro"/>
</dbReference>
<comment type="caution">
    <text evidence="9">The sequence shown here is derived from an EMBL/GenBank/DDBJ whole genome shotgun (WGS) entry which is preliminary data.</text>
</comment>
<dbReference type="InterPro" id="IPR050595">
    <property type="entry name" value="Bact_response_regulator"/>
</dbReference>
<gene>
    <name evidence="9" type="ORF">EG028_10525</name>
</gene>
<dbReference type="SMART" id="SM00448">
    <property type="entry name" value="REC"/>
    <property type="match status" value="1"/>
</dbReference>
<keyword evidence="2" id="KW-0805">Transcription regulation</keyword>
<dbReference type="Pfam" id="PF00027">
    <property type="entry name" value="cNMP_binding"/>
    <property type="match status" value="1"/>
</dbReference>
<dbReference type="GO" id="GO:0003677">
    <property type="term" value="F:DNA binding"/>
    <property type="evidence" value="ECO:0007669"/>
    <property type="project" value="UniProtKB-KW"/>
</dbReference>
<dbReference type="SMART" id="SM00419">
    <property type="entry name" value="HTH_CRP"/>
    <property type="match status" value="1"/>
</dbReference>
<dbReference type="SMART" id="SM00100">
    <property type="entry name" value="cNMP"/>
    <property type="match status" value="1"/>
</dbReference>
<evidence type="ECO:0000256" key="2">
    <source>
        <dbReference type="ARBA" id="ARBA00023015"/>
    </source>
</evidence>
<dbReference type="OrthoDB" id="9127033at2"/>
<dbReference type="CDD" id="cd00038">
    <property type="entry name" value="CAP_ED"/>
    <property type="match status" value="1"/>
</dbReference>
<dbReference type="Pfam" id="PF13545">
    <property type="entry name" value="HTH_Crp_2"/>
    <property type="match status" value="1"/>
</dbReference>
<keyword evidence="1 5" id="KW-0597">Phosphoprotein</keyword>
<dbReference type="EMBL" id="RMBX01000005">
    <property type="protein sequence ID" value="RPD41112.1"/>
    <property type="molecule type" value="Genomic_DNA"/>
</dbReference>
<evidence type="ECO:0000256" key="3">
    <source>
        <dbReference type="ARBA" id="ARBA00023125"/>
    </source>
</evidence>
<dbReference type="InterPro" id="IPR001789">
    <property type="entry name" value="Sig_transdc_resp-reg_receiver"/>
</dbReference>
<dbReference type="InterPro" id="IPR036390">
    <property type="entry name" value="WH_DNA-bd_sf"/>
</dbReference>
<sequence>MTATATILVVDDHPGIRENVAEILTLAGYNALEAENGKQAIEIARDKQPDLIVCDIMMPELDGYGVLHMLRKYPETEHIPFIFVTAKTDRSDFRKGMEMGADDYITKPFEDVELLTAVETRLKKQQFLEEKFAAARTQSIGTMLQDWQASGLLQLNLDAYDVLQFSKKQPVYREGKHPQFLYYVKSGKVKAYRMNDDGKEYITNLFGAGDYFGYVPLLEDHPYDENAEALDNTELVQIPKEVFLEQLLNDISVARTFIKRIAMEVKEKEDRLLQLAYDSLRKRVANGLLAIHDKLHLEQQPDALIELSRDDIARFVGTATESLIRTLSDFKSEKLIEMQGTRIRIVQPELLRKLLY</sequence>
<dbReference type="PROSITE" id="PS51063">
    <property type="entry name" value="HTH_CRP_2"/>
    <property type="match status" value="1"/>
</dbReference>
<keyword evidence="4" id="KW-0804">Transcription</keyword>
<dbReference type="InterPro" id="IPR018490">
    <property type="entry name" value="cNMP-bd_dom_sf"/>
</dbReference>
<dbReference type="RefSeq" id="WP_120516584.1">
    <property type="nucleotide sequence ID" value="NZ_QXZY01000006.1"/>
</dbReference>
<dbReference type="Proteomes" id="UP000279089">
    <property type="component" value="Unassembled WGS sequence"/>
</dbReference>
<evidence type="ECO:0000313" key="9">
    <source>
        <dbReference type="EMBL" id="RPD41112.1"/>
    </source>
</evidence>
<evidence type="ECO:0000259" key="6">
    <source>
        <dbReference type="PROSITE" id="PS50042"/>
    </source>
</evidence>
<evidence type="ECO:0000259" key="7">
    <source>
        <dbReference type="PROSITE" id="PS50110"/>
    </source>
</evidence>
<reference evidence="10" key="1">
    <citation type="submission" date="2018-11" db="EMBL/GenBank/DDBJ databases">
        <title>Chitinophaga lutea sp.nov., isolate from arsenic contaminated soil.</title>
        <authorList>
            <person name="Zong Y."/>
        </authorList>
    </citation>
    <scope>NUCLEOTIDE SEQUENCE [LARGE SCALE GENOMIC DNA]</scope>
    <source>
        <strain evidence="10">YLT18</strain>
    </source>
</reference>
<dbReference type="Gene3D" id="3.40.50.2300">
    <property type="match status" value="1"/>
</dbReference>
<evidence type="ECO:0000256" key="4">
    <source>
        <dbReference type="ARBA" id="ARBA00023163"/>
    </source>
</evidence>
<evidence type="ECO:0000256" key="5">
    <source>
        <dbReference type="PROSITE-ProRule" id="PRU00169"/>
    </source>
</evidence>
<dbReference type="SUPFAM" id="SSF52172">
    <property type="entry name" value="CheY-like"/>
    <property type="match status" value="1"/>
</dbReference>
<name>A0A3N4MBB6_9BACT</name>
<dbReference type="InterPro" id="IPR011006">
    <property type="entry name" value="CheY-like_superfamily"/>
</dbReference>
<keyword evidence="10" id="KW-1185">Reference proteome</keyword>
<accession>A0A3N4MBB6</accession>
<evidence type="ECO:0000256" key="1">
    <source>
        <dbReference type="ARBA" id="ARBA00022553"/>
    </source>
</evidence>
<dbReference type="PROSITE" id="PS50042">
    <property type="entry name" value="CNMP_BINDING_3"/>
    <property type="match status" value="1"/>
</dbReference>
<dbReference type="PROSITE" id="PS50110">
    <property type="entry name" value="RESPONSE_REGULATORY"/>
    <property type="match status" value="1"/>
</dbReference>
<dbReference type="Pfam" id="PF00072">
    <property type="entry name" value="Response_reg"/>
    <property type="match status" value="1"/>
</dbReference>
<feature type="domain" description="Cyclic nucleotide-binding" evidence="6">
    <location>
        <begin position="157"/>
        <end position="264"/>
    </location>
</feature>